<keyword evidence="4 6" id="KW-0862">Zinc</keyword>
<feature type="binding site" evidence="6">
    <location>
        <position position="76"/>
    </location>
    <ligand>
        <name>Zn(2+)</name>
        <dbReference type="ChEBI" id="CHEBI:29105"/>
        <label>2</label>
        <note>catalytic</note>
    </ligand>
</feature>
<keyword evidence="3" id="KW-0378">Hydrolase</keyword>
<evidence type="ECO:0000313" key="9">
    <source>
        <dbReference type="Proteomes" id="UP001293593"/>
    </source>
</evidence>
<comment type="cofactor">
    <cofactor evidence="6">
        <name>Ca(2+)</name>
        <dbReference type="ChEBI" id="CHEBI:29108"/>
    </cofactor>
    <text evidence="6">Can bind about 5 Ca(2+) ions per subunit.</text>
</comment>
<dbReference type="GO" id="GO:0006508">
    <property type="term" value="P:proteolysis"/>
    <property type="evidence" value="ECO:0007669"/>
    <property type="project" value="UniProtKB-KW"/>
</dbReference>
<evidence type="ECO:0000256" key="2">
    <source>
        <dbReference type="ARBA" id="ARBA00022723"/>
    </source>
</evidence>
<comment type="caution">
    <text evidence="8">The sequence shown here is derived from an EMBL/GenBank/DDBJ whole genome shotgun (WGS) entry which is preliminary data.</text>
</comment>
<feature type="binding site" evidence="6">
    <location>
        <position position="22"/>
    </location>
    <ligand>
        <name>Ca(2+)</name>
        <dbReference type="ChEBI" id="CHEBI:29108"/>
        <label>3</label>
    </ligand>
</feature>
<feature type="binding site" evidence="6">
    <location>
        <position position="44"/>
    </location>
    <ligand>
        <name>Ca(2+)</name>
        <dbReference type="ChEBI" id="CHEBI:29108"/>
        <label>3</label>
    </ligand>
</feature>
<dbReference type="PANTHER" id="PTHR10201:SF268">
    <property type="entry name" value="PEPTIDASE METALLOPEPTIDASE DOMAIN-CONTAINING PROTEIN"/>
    <property type="match status" value="1"/>
</dbReference>
<protein>
    <recommendedName>
        <fullName evidence="7">Peptidase M10 metallopeptidase domain-containing protein</fullName>
    </recommendedName>
</protein>
<dbReference type="GO" id="GO:0030574">
    <property type="term" value="P:collagen catabolic process"/>
    <property type="evidence" value="ECO:0007669"/>
    <property type="project" value="TreeGrafter"/>
</dbReference>
<keyword evidence="6" id="KW-0106">Calcium</keyword>
<evidence type="ECO:0000256" key="6">
    <source>
        <dbReference type="PIRSR" id="PIRSR621190-2"/>
    </source>
</evidence>
<feature type="domain" description="Peptidase M10 metallopeptidase" evidence="7">
    <location>
        <begin position="3"/>
        <end position="109"/>
    </location>
</feature>
<feature type="binding site" evidence="6">
    <location>
        <position position="4"/>
    </location>
    <ligand>
        <name>Ca(2+)</name>
        <dbReference type="ChEBI" id="CHEBI:29108"/>
        <label>2</label>
    </ligand>
</feature>
<evidence type="ECO:0000256" key="3">
    <source>
        <dbReference type="ARBA" id="ARBA00022801"/>
    </source>
</evidence>
<keyword evidence="2 6" id="KW-0479">Metal-binding</keyword>
<evidence type="ECO:0000313" key="8">
    <source>
        <dbReference type="EMBL" id="KAK4252814.1"/>
    </source>
</evidence>
<dbReference type="SUPFAM" id="SSF55486">
    <property type="entry name" value="Metalloproteases ('zincins'), catalytic domain"/>
    <property type="match status" value="1"/>
</dbReference>
<comment type="cofactor">
    <cofactor evidence="6">
        <name>Zn(2+)</name>
        <dbReference type="ChEBI" id="CHEBI:29105"/>
    </cofactor>
    <text evidence="6">Binds 2 Zn(2+) ions per subunit.</text>
</comment>
<feature type="binding site" evidence="6">
    <location>
        <position position="41"/>
    </location>
    <ligand>
        <name>Ca(2+)</name>
        <dbReference type="ChEBI" id="CHEBI:29108"/>
        <label>3</label>
    </ligand>
</feature>
<feature type="binding site" evidence="6">
    <location>
        <position position="14"/>
    </location>
    <ligand>
        <name>Zn(2+)</name>
        <dbReference type="ChEBI" id="CHEBI:29105"/>
        <label>1</label>
    </ligand>
</feature>
<proteinExistence type="predicted"/>
<organism evidence="8 9">
    <name type="scientific">Acacia crassicarpa</name>
    <name type="common">northern wattle</name>
    <dbReference type="NCBI Taxonomy" id="499986"/>
    <lineage>
        <taxon>Eukaryota</taxon>
        <taxon>Viridiplantae</taxon>
        <taxon>Streptophyta</taxon>
        <taxon>Embryophyta</taxon>
        <taxon>Tracheophyta</taxon>
        <taxon>Spermatophyta</taxon>
        <taxon>Magnoliopsida</taxon>
        <taxon>eudicotyledons</taxon>
        <taxon>Gunneridae</taxon>
        <taxon>Pentapetalae</taxon>
        <taxon>rosids</taxon>
        <taxon>fabids</taxon>
        <taxon>Fabales</taxon>
        <taxon>Fabaceae</taxon>
        <taxon>Caesalpinioideae</taxon>
        <taxon>mimosoid clade</taxon>
        <taxon>Acacieae</taxon>
        <taxon>Acacia</taxon>
    </lineage>
</organism>
<evidence type="ECO:0000256" key="5">
    <source>
        <dbReference type="PIRSR" id="PIRSR621190-1"/>
    </source>
</evidence>
<dbReference type="PRINTS" id="PR00138">
    <property type="entry name" value="MATRIXIN"/>
</dbReference>
<feature type="binding site" evidence="6">
    <location>
        <position position="44"/>
    </location>
    <ligand>
        <name>Ca(2+)</name>
        <dbReference type="ChEBI" id="CHEBI:29108"/>
        <label>1</label>
    </ligand>
</feature>
<feature type="binding site" evidence="6">
    <location>
        <position position="70"/>
    </location>
    <ligand>
        <name>Zn(2+)</name>
        <dbReference type="ChEBI" id="CHEBI:29105"/>
        <label>2</label>
        <note>catalytic</note>
    </ligand>
</feature>
<dbReference type="GO" id="GO:0030198">
    <property type="term" value="P:extracellular matrix organization"/>
    <property type="evidence" value="ECO:0007669"/>
    <property type="project" value="TreeGrafter"/>
</dbReference>
<dbReference type="Proteomes" id="UP001293593">
    <property type="component" value="Unassembled WGS sequence"/>
</dbReference>
<feature type="binding site" evidence="6">
    <location>
        <position position="16"/>
    </location>
    <ligand>
        <name>Zn(2+)</name>
        <dbReference type="ChEBI" id="CHEBI:29105"/>
        <label>1</label>
    </ligand>
</feature>
<accession>A0AAE1JGR1</accession>
<dbReference type="Gene3D" id="3.40.390.10">
    <property type="entry name" value="Collagenase (Catalytic Domain)"/>
    <property type="match status" value="1"/>
</dbReference>
<feature type="binding site" evidence="6">
    <location>
        <position position="39"/>
    </location>
    <ligand>
        <name>Zn(2+)</name>
        <dbReference type="ChEBI" id="CHEBI:29105"/>
        <label>1</label>
    </ligand>
</feature>
<feature type="active site" evidence="5">
    <location>
        <position position="67"/>
    </location>
</feature>
<dbReference type="GO" id="GO:0031012">
    <property type="term" value="C:extracellular matrix"/>
    <property type="evidence" value="ECO:0007669"/>
    <property type="project" value="InterPro"/>
</dbReference>
<feature type="binding site" evidence="6">
    <location>
        <position position="84"/>
    </location>
    <ligand>
        <name>Zn(2+)</name>
        <dbReference type="ChEBI" id="CHEBI:29105"/>
        <label>2</label>
        <note>catalytic</note>
    </ligand>
</feature>
<name>A0AAE1JGR1_9FABA</name>
<feature type="binding site" evidence="6">
    <location>
        <position position="21"/>
    </location>
    <ligand>
        <name>Ca(2+)</name>
        <dbReference type="ChEBI" id="CHEBI:29108"/>
        <label>3</label>
    </ligand>
</feature>
<dbReference type="GO" id="GO:0008270">
    <property type="term" value="F:zinc ion binding"/>
    <property type="evidence" value="ECO:0007669"/>
    <property type="project" value="InterPro"/>
</dbReference>
<dbReference type="Pfam" id="PF00413">
    <property type="entry name" value="Peptidase_M10"/>
    <property type="match status" value="1"/>
</dbReference>
<keyword evidence="1" id="KW-0645">Protease</keyword>
<feature type="binding site" evidence="6">
    <location>
        <position position="29"/>
    </location>
    <ligand>
        <name>Zn(2+)</name>
        <dbReference type="ChEBI" id="CHEBI:29105"/>
        <label>1</label>
    </ligand>
</feature>
<dbReference type="InterPro" id="IPR001818">
    <property type="entry name" value="Pept_M10_metallopeptidase"/>
</dbReference>
<dbReference type="InterPro" id="IPR021190">
    <property type="entry name" value="Pept_M10A"/>
</dbReference>
<evidence type="ECO:0000256" key="1">
    <source>
        <dbReference type="ARBA" id="ARBA00022670"/>
    </source>
</evidence>
<dbReference type="PANTHER" id="PTHR10201">
    <property type="entry name" value="MATRIX METALLOPROTEINASE"/>
    <property type="match status" value="1"/>
</dbReference>
<dbReference type="InterPro" id="IPR024079">
    <property type="entry name" value="MetalloPept_cat_dom_sf"/>
</dbReference>
<dbReference type="GO" id="GO:0004222">
    <property type="term" value="F:metalloendopeptidase activity"/>
    <property type="evidence" value="ECO:0007669"/>
    <property type="project" value="InterPro"/>
</dbReference>
<gene>
    <name evidence="8" type="ORF">QN277_010962</name>
</gene>
<evidence type="ECO:0000256" key="4">
    <source>
        <dbReference type="ARBA" id="ARBA00022833"/>
    </source>
</evidence>
<dbReference type="EMBL" id="JAWXYG010000019">
    <property type="protein sequence ID" value="KAK4252814.1"/>
    <property type="molecule type" value="Genomic_DNA"/>
</dbReference>
<reference evidence="8" key="1">
    <citation type="submission" date="2023-10" db="EMBL/GenBank/DDBJ databases">
        <title>Chromosome-level genome of the transformable northern wattle, Acacia crassicarpa.</title>
        <authorList>
            <person name="Massaro I."/>
            <person name="Sinha N.R."/>
            <person name="Poethig S."/>
            <person name="Leichty A.R."/>
        </authorList>
    </citation>
    <scope>NUCLEOTIDE SEQUENCE</scope>
    <source>
        <strain evidence="8">Acra3RX</strain>
        <tissue evidence="8">Leaf</tissue>
    </source>
</reference>
<sequence length="112" mass="12074">MASDLVVGVYGGDHGDSVPCDGLRNELAHAFYPTDGGLHYDGDEQWSSLVPLPDDGSYDVVWVGINEIGHLLGLVHSNDPNAVMFPWVEPGKNKRTLAADDIDAIRALYPQG</sequence>
<keyword evidence="9" id="KW-1185">Reference proteome</keyword>
<dbReference type="AlphaFoldDB" id="A0AAE1JGR1"/>
<evidence type="ECO:0000259" key="7">
    <source>
        <dbReference type="Pfam" id="PF00413"/>
    </source>
</evidence>